<dbReference type="Gene3D" id="3.30.420.10">
    <property type="entry name" value="Ribonuclease H-like superfamily/Ribonuclease H"/>
    <property type="match status" value="1"/>
</dbReference>
<comment type="caution">
    <text evidence="2">The sequence shown here is derived from an EMBL/GenBank/DDBJ whole genome shotgun (WGS) entry which is preliminary data.</text>
</comment>
<reference evidence="2 3" key="1">
    <citation type="submission" date="2023-09" db="EMBL/GenBank/DDBJ databases">
        <title>Multi-omics analysis of a traditional fermented food reveals byproduct-associated fungal strains for waste-to-food upcycling.</title>
        <authorList>
            <consortium name="Lawrence Berkeley National Laboratory"/>
            <person name="Rekdal V.M."/>
            <person name="Villalobos-Escobedo J.M."/>
            <person name="Rodriguez-Valeron N."/>
            <person name="Garcia M.O."/>
            <person name="Vasquez D.P."/>
            <person name="Damayanti I."/>
            <person name="Sorensen P.M."/>
            <person name="Baidoo E.E."/>
            <person name="De Carvalho A.C."/>
            <person name="Riley R."/>
            <person name="Lipzen A."/>
            <person name="He G."/>
            <person name="Yan M."/>
            <person name="Haridas S."/>
            <person name="Daum C."/>
            <person name="Yoshinaga Y."/>
            <person name="Ng V."/>
            <person name="Grigoriev I.V."/>
            <person name="Munk R."/>
            <person name="Nuraida L."/>
            <person name="Wijaya C.H."/>
            <person name="Morales P.-C."/>
            <person name="Keasling J.D."/>
        </authorList>
    </citation>
    <scope>NUCLEOTIDE SEQUENCE [LARGE SCALE GENOMIC DNA]</scope>
    <source>
        <strain evidence="2 3">FGSC 2613</strain>
    </source>
</reference>
<gene>
    <name evidence="2" type="ORF">QR685DRAFT_546791</name>
</gene>
<keyword evidence="3" id="KW-1185">Reference proteome</keyword>
<evidence type="ECO:0000256" key="1">
    <source>
        <dbReference type="SAM" id="MobiDB-lite"/>
    </source>
</evidence>
<evidence type="ECO:0008006" key="4">
    <source>
        <dbReference type="Google" id="ProtNLM"/>
    </source>
</evidence>
<evidence type="ECO:0000313" key="3">
    <source>
        <dbReference type="Proteomes" id="UP001451303"/>
    </source>
</evidence>
<evidence type="ECO:0000313" key="2">
    <source>
        <dbReference type="EMBL" id="KAL0467441.1"/>
    </source>
</evidence>
<dbReference type="Proteomes" id="UP001451303">
    <property type="component" value="Unassembled WGS sequence"/>
</dbReference>
<feature type="compositionally biased region" description="Basic residues" evidence="1">
    <location>
        <begin position="222"/>
        <end position="238"/>
    </location>
</feature>
<accession>A0ABR3D422</accession>
<feature type="compositionally biased region" description="Basic residues" evidence="1">
    <location>
        <begin position="260"/>
        <end position="273"/>
    </location>
</feature>
<protein>
    <recommendedName>
        <fullName evidence="4">RNase H type-1 domain-containing protein</fullName>
    </recommendedName>
</protein>
<sequence>MSSNQEMDIAALFAVFAETLSQPQSTVAAATTYNVGHEHDKEEAKRQIQERNRLEIHSSAKAGELTLFLYPDYPRFFRGRIIVQDEKDEGGAYALAFQAAQAAGSHVNTPQDTQVVIFSDASMDPRKQTGTCAGAGVALRRHDPSLAGAPNGMVEVWAGWPVWADEADALNITGAETLALSFEIHVAMVELYRLETRLAAEEKKVRQEKEERKAMEWEERRARKMAKQHRKLAKKARRKERDAKRTKEHLREKRAERKERRMTRREHKKLKRAAKSEQRRTKVTVKIFTDSTGALLMLDGQLPITTAGLRMTAMAAIEQPMELERRFVNRATSSALMNIGLELHWVPGHSGRKREQHRRADGAARRLHRKADAEARKAHDWACWDVNSWSRGCGYPVSRKEVDAYVAGLNGELPECDEPAVSLPLLSEQIGELPQ</sequence>
<feature type="region of interest" description="Disordered" evidence="1">
    <location>
        <begin position="203"/>
        <end position="280"/>
    </location>
</feature>
<dbReference type="InterPro" id="IPR036397">
    <property type="entry name" value="RNaseH_sf"/>
</dbReference>
<feature type="compositionally biased region" description="Basic and acidic residues" evidence="1">
    <location>
        <begin position="239"/>
        <end position="259"/>
    </location>
</feature>
<organism evidence="2 3">
    <name type="scientific">Neurospora intermedia</name>
    <dbReference type="NCBI Taxonomy" id="5142"/>
    <lineage>
        <taxon>Eukaryota</taxon>
        <taxon>Fungi</taxon>
        <taxon>Dikarya</taxon>
        <taxon>Ascomycota</taxon>
        <taxon>Pezizomycotina</taxon>
        <taxon>Sordariomycetes</taxon>
        <taxon>Sordariomycetidae</taxon>
        <taxon>Sordariales</taxon>
        <taxon>Sordariaceae</taxon>
        <taxon>Neurospora</taxon>
    </lineage>
</organism>
<name>A0ABR3D422_NEUIN</name>
<proteinExistence type="predicted"/>
<dbReference type="EMBL" id="JAVLET010000009">
    <property type="protein sequence ID" value="KAL0467441.1"/>
    <property type="molecule type" value="Genomic_DNA"/>
</dbReference>
<feature type="compositionally biased region" description="Basic and acidic residues" evidence="1">
    <location>
        <begin position="203"/>
        <end position="221"/>
    </location>
</feature>